<dbReference type="EMBL" id="BAER01000115">
    <property type="protein sequence ID" value="GAC34701.1"/>
    <property type="molecule type" value="Genomic_DNA"/>
</dbReference>
<keyword evidence="4" id="KW-0813">Transport</keyword>
<dbReference type="InterPro" id="IPR050490">
    <property type="entry name" value="Bact_solute-bd_prot1"/>
</dbReference>
<comment type="caution">
    <text evidence="4">The sequence shown here is derived from an EMBL/GenBank/DDBJ whole genome shotgun (WGS) entry which is preliminary data.</text>
</comment>
<keyword evidence="5" id="KW-1185">Reference proteome</keyword>
<feature type="chain" id="PRO_5003898215" evidence="3">
    <location>
        <begin position="23"/>
        <end position="415"/>
    </location>
</feature>
<accession>K6ZF72</accession>
<evidence type="ECO:0000313" key="5">
    <source>
        <dbReference type="Proteomes" id="UP000006322"/>
    </source>
</evidence>
<keyword evidence="4" id="KW-0762">Sugar transport</keyword>
<evidence type="ECO:0000256" key="1">
    <source>
        <dbReference type="ARBA" id="ARBA00004418"/>
    </source>
</evidence>
<comment type="subcellular location">
    <subcellularLocation>
        <location evidence="1">Periplasm</location>
    </subcellularLocation>
</comment>
<dbReference type="STRING" id="1129793.GPLA_3820"/>
<dbReference type="Pfam" id="PF01547">
    <property type="entry name" value="SBP_bac_1"/>
    <property type="match status" value="1"/>
</dbReference>
<name>K6ZF72_9ALTE</name>
<dbReference type="AlphaFoldDB" id="K6ZF72"/>
<dbReference type="Proteomes" id="UP000006322">
    <property type="component" value="Unassembled WGS sequence"/>
</dbReference>
<comment type="similarity">
    <text evidence="2">Belongs to the bacterial solute-binding protein 1 family.</text>
</comment>
<organism evidence="4 5">
    <name type="scientific">Paraglaciecola polaris LMG 21857</name>
    <dbReference type="NCBI Taxonomy" id="1129793"/>
    <lineage>
        <taxon>Bacteria</taxon>
        <taxon>Pseudomonadati</taxon>
        <taxon>Pseudomonadota</taxon>
        <taxon>Gammaproteobacteria</taxon>
        <taxon>Alteromonadales</taxon>
        <taxon>Alteromonadaceae</taxon>
        <taxon>Paraglaciecola</taxon>
    </lineage>
</organism>
<evidence type="ECO:0000256" key="3">
    <source>
        <dbReference type="SAM" id="SignalP"/>
    </source>
</evidence>
<dbReference type="GO" id="GO:0042597">
    <property type="term" value="C:periplasmic space"/>
    <property type="evidence" value="ECO:0007669"/>
    <property type="project" value="UniProtKB-SubCell"/>
</dbReference>
<protein>
    <submittedName>
        <fullName evidence="4">Multiple sugar transport system substrate-binding protein</fullName>
    </submittedName>
</protein>
<gene>
    <name evidence="4" type="ORF">GPLA_3820</name>
</gene>
<dbReference type="OrthoDB" id="2509690at2"/>
<keyword evidence="3" id="KW-0732">Signal</keyword>
<reference evidence="5" key="1">
    <citation type="journal article" date="2014" name="Environ. Microbiol.">
        <title>Comparative genomics of the marine bacterial genus Glaciecola reveals the high degree of genomic diversity and genomic characteristic for cold adaptation.</title>
        <authorList>
            <person name="Qin Q.L."/>
            <person name="Xie B.B."/>
            <person name="Yu Y."/>
            <person name="Shu Y.L."/>
            <person name="Rong J.C."/>
            <person name="Zhang Y.J."/>
            <person name="Zhao D.L."/>
            <person name="Chen X.L."/>
            <person name="Zhang X.Y."/>
            <person name="Chen B."/>
            <person name="Zhou B.C."/>
            <person name="Zhang Y.Z."/>
        </authorList>
    </citation>
    <scope>NUCLEOTIDE SEQUENCE [LARGE SCALE GENOMIC DNA]</scope>
    <source>
        <strain evidence="5">LMG 21857</strain>
    </source>
</reference>
<dbReference type="PANTHER" id="PTHR43649">
    <property type="entry name" value="ARABINOSE-BINDING PROTEIN-RELATED"/>
    <property type="match status" value="1"/>
</dbReference>
<dbReference type="InterPro" id="IPR006059">
    <property type="entry name" value="SBP"/>
</dbReference>
<proteinExistence type="inferred from homology"/>
<evidence type="ECO:0000313" key="4">
    <source>
        <dbReference type="EMBL" id="GAC34701.1"/>
    </source>
</evidence>
<dbReference type="SUPFAM" id="SSF53850">
    <property type="entry name" value="Periplasmic binding protein-like II"/>
    <property type="match status" value="1"/>
</dbReference>
<sequence>MYKFYIALFLLADVLSSCKALADETLNVGVLIASKGQRAAYYQLATQFEQQHPSIRINYVVKGDRQYKNAMGVWLNQAQGLDVLYWQAGNRLNQFASQGLLEPLNELWREQNWQQHFPQGIQDTIRQNNTIYGLPFSYYQWGFYYKKSLFSRLKLKAPSSWGEFLAVCETLKSNGVIPIVVSGKDSWPVAAWFDYLNLRINGIAFHQQLMKGQIPYTDQRVRALFNTWKQLIDLGYFAPTIDNRNWQGALPYVYRDIAGMTLLGNFVEKHIAKVRSDDIGFFRFPQINVDIPLYEETPIEVFIIPKNAQHKQAAKQFLSFVGRPEVQEKLNQTLGYISPHLQAHKGSHYRPELGSKMIGNANGLTQFFDRDTAALMSLDGIKIMSNFLINVDVDITIQNLENVRLRAYPNANTTH</sequence>
<evidence type="ECO:0000256" key="2">
    <source>
        <dbReference type="ARBA" id="ARBA00008520"/>
    </source>
</evidence>
<feature type="signal peptide" evidence="3">
    <location>
        <begin position="1"/>
        <end position="22"/>
    </location>
</feature>
<dbReference type="Gene3D" id="3.40.190.10">
    <property type="entry name" value="Periplasmic binding protein-like II"/>
    <property type="match status" value="2"/>
</dbReference>
<dbReference type="RefSeq" id="WP_007106466.1">
    <property type="nucleotide sequence ID" value="NZ_BAER01000115.1"/>
</dbReference>